<sequence length="807" mass="89306">MSQKNRTSRSNKSKSGKKQNKNIKRTIIKILGFLFLAFLVLMLLGILLFAYYAWKAPAFSDSKLQDNIPAKIYDRNGELVKTMDDGQRRARVDIDEVPQQMKDAVLATEDNRFYDHGALDYKRLFGAVLKNVTGGFGSQGASTLTQQVVKRSFLTNEKSIGRKAQEAYLSYRLEQEYSKDEIFEMYLNKIYYNDGVHGVKAAAKYYFDKDLKDLNLAESAYLAGLPQVPSYNNVYDHPDRAEKRKDTVLHLMEMHGRISKKQMKEAQETPIDKNLVERTAKDRQIQPEDEDSKQYASYINFVKQELMSNEEYKGKNLQDVMNSGIKIYTNMDKNVQNSLQDKVNNGSYYKNDDQKVGATIVDSETGELVAISGGRDYKDVVERNMATDVHPTGSLLKPFLAYGPAIENMNWATNHKIQDEDQININGGIFKNYDQKGHGEVSAFDALRQSFNVPALKTWQEVKDHAGNGAPVKFAEKVGLEYQSKDIGPSDVLGGSSSEFSPTELASAYAAIANGGEYNKAHSIQKVVDADGDTIEFEHSSNKAMKDSTAFMLAEMLKGTFEPYGSAFGKGVPGINLAAKTGTGTYAQQIYDQYNLPDSAAKDVWINGFTPKYSMSVWMGFDKVKPYGENSFVGHDEQVLPQGLLQDVMSEVNPKDGQDYKKPASVEGSYPNYNIAGNKDSSTTDNKTKSSPNSNFGNSTSSVPSSDESSEESDSSESDSSSESSNSSNGSSATTQNQQQQGTTQSQQQGQSQRQSQNQKPAGATQQGNQSQQQNGSNQGNQNSQNQQSTTPQTSTRPQNGQSQQAG</sequence>
<dbReference type="OrthoDB" id="9766909at2"/>
<evidence type="ECO:0000256" key="11">
    <source>
        <dbReference type="ARBA" id="ARBA00023316"/>
    </source>
</evidence>
<feature type="region of interest" description="Disordered" evidence="14">
    <location>
        <begin position="653"/>
        <end position="807"/>
    </location>
</feature>
<dbReference type="InterPro" id="IPR012338">
    <property type="entry name" value="Beta-lactam/transpept-like"/>
</dbReference>
<keyword evidence="7" id="KW-0378">Hydrolase</keyword>
<evidence type="ECO:0000256" key="9">
    <source>
        <dbReference type="ARBA" id="ARBA00022984"/>
    </source>
</evidence>
<keyword evidence="15" id="KW-0812">Transmembrane</keyword>
<comment type="catalytic activity">
    <reaction evidence="13">
        <text>[GlcNAc-(1-&gt;4)-Mur2Ac(oyl-L-Ala-gamma-D-Glu-L-Lys-D-Ala-D-Ala)](n)-di-trans,octa-cis-undecaprenyl diphosphate + beta-D-GlcNAc-(1-&gt;4)-Mur2Ac(oyl-L-Ala-gamma-D-Glu-L-Lys-D-Ala-D-Ala)-di-trans,octa-cis-undecaprenyl diphosphate = [GlcNAc-(1-&gt;4)-Mur2Ac(oyl-L-Ala-gamma-D-Glu-L-Lys-D-Ala-D-Ala)](n+1)-di-trans,octa-cis-undecaprenyl diphosphate + di-trans,octa-cis-undecaprenyl diphosphate + H(+)</text>
        <dbReference type="Rhea" id="RHEA:23708"/>
        <dbReference type="Rhea" id="RHEA-COMP:9602"/>
        <dbReference type="Rhea" id="RHEA-COMP:9603"/>
        <dbReference type="ChEBI" id="CHEBI:15378"/>
        <dbReference type="ChEBI" id="CHEBI:58405"/>
        <dbReference type="ChEBI" id="CHEBI:60033"/>
        <dbReference type="ChEBI" id="CHEBI:78435"/>
        <dbReference type="EC" id="2.4.99.28"/>
    </reaction>
</comment>
<evidence type="ECO:0000256" key="6">
    <source>
        <dbReference type="ARBA" id="ARBA00022679"/>
    </source>
</evidence>
<feature type="transmembrane region" description="Helical" evidence="15">
    <location>
        <begin position="27"/>
        <end position="54"/>
    </location>
</feature>
<dbReference type="eggNOG" id="COG0744">
    <property type="taxonomic scope" value="Bacteria"/>
</dbReference>
<comment type="similarity">
    <text evidence="1">In the C-terminal section; belongs to the transpeptidase family.</text>
</comment>
<keyword evidence="5" id="KW-0328">Glycosyltransferase</keyword>
<dbReference type="GO" id="GO:0008360">
    <property type="term" value="P:regulation of cell shape"/>
    <property type="evidence" value="ECO:0007669"/>
    <property type="project" value="UniProtKB-KW"/>
</dbReference>
<keyword evidence="6" id="KW-0808">Transferase</keyword>
<keyword evidence="4" id="KW-0645">Protease</keyword>
<keyword evidence="10" id="KW-0511">Multifunctional enzyme</keyword>
<gene>
    <name evidence="18" type="ORF">C273_07242</name>
</gene>
<evidence type="ECO:0000313" key="19">
    <source>
        <dbReference type="Proteomes" id="UP000009885"/>
    </source>
</evidence>
<evidence type="ECO:0000256" key="13">
    <source>
        <dbReference type="ARBA" id="ARBA00049902"/>
    </source>
</evidence>
<comment type="similarity">
    <text evidence="2">In the N-terminal section; belongs to the glycosyltransferase 51 family.</text>
</comment>
<proteinExistence type="inferred from homology"/>
<keyword evidence="11" id="KW-0961">Cell wall biogenesis/degradation</keyword>
<dbReference type="InterPro" id="IPR023346">
    <property type="entry name" value="Lysozyme-like_dom_sf"/>
</dbReference>
<keyword evidence="19" id="KW-1185">Reference proteome</keyword>
<evidence type="ECO:0000256" key="1">
    <source>
        <dbReference type="ARBA" id="ARBA00007090"/>
    </source>
</evidence>
<evidence type="ECO:0000259" key="17">
    <source>
        <dbReference type="Pfam" id="PF00912"/>
    </source>
</evidence>
<evidence type="ECO:0000259" key="16">
    <source>
        <dbReference type="Pfam" id="PF00905"/>
    </source>
</evidence>
<feature type="compositionally biased region" description="Basic and acidic residues" evidence="14">
    <location>
        <begin position="653"/>
        <end position="664"/>
    </location>
</feature>
<dbReference type="GO" id="GO:0009252">
    <property type="term" value="P:peptidoglycan biosynthetic process"/>
    <property type="evidence" value="ECO:0007669"/>
    <property type="project" value="UniProtKB-KW"/>
</dbReference>
<dbReference type="GO" id="GO:0009002">
    <property type="term" value="F:serine-type D-Ala-D-Ala carboxypeptidase activity"/>
    <property type="evidence" value="ECO:0007669"/>
    <property type="project" value="UniProtKB-EC"/>
</dbReference>
<evidence type="ECO:0000256" key="3">
    <source>
        <dbReference type="ARBA" id="ARBA00022645"/>
    </source>
</evidence>
<keyword evidence="3" id="KW-0121">Carboxypeptidase</keyword>
<feature type="domain" description="Glycosyl transferase family 51" evidence="17">
    <location>
        <begin position="77"/>
        <end position="252"/>
    </location>
</feature>
<comment type="catalytic activity">
    <reaction evidence="12">
        <text>Preferential cleavage: (Ac)2-L-Lys-D-Ala-|-D-Ala. Also transpeptidation of peptidyl-alanyl moieties that are N-acyl substituents of D-alanine.</text>
        <dbReference type="EC" id="3.4.16.4"/>
    </reaction>
</comment>
<dbReference type="GO" id="GO:0030288">
    <property type="term" value="C:outer membrane-bounded periplasmic space"/>
    <property type="evidence" value="ECO:0007669"/>
    <property type="project" value="TreeGrafter"/>
</dbReference>
<dbReference type="Gene3D" id="3.90.1310.20">
    <property type="match status" value="1"/>
</dbReference>
<evidence type="ECO:0000256" key="4">
    <source>
        <dbReference type="ARBA" id="ARBA00022670"/>
    </source>
</evidence>
<keyword evidence="8" id="KW-0133">Cell shape</keyword>
<dbReference type="FunFam" id="1.10.3810.10:FF:000001">
    <property type="entry name" value="Penicillin-binding protein 1A"/>
    <property type="match status" value="1"/>
</dbReference>
<organism evidence="18 19">
    <name type="scientific">Staphylococcus massiliensis S46</name>
    <dbReference type="NCBI Taxonomy" id="1229783"/>
    <lineage>
        <taxon>Bacteria</taxon>
        <taxon>Bacillati</taxon>
        <taxon>Bacillota</taxon>
        <taxon>Bacilli</taxon>
        <taxon>Bacillales</taxon>
        <taxon>Staphylococcaceae</taxon>
        <taxon>Staphylococcus</taxon>
    </lineage>
</organism>
<feature type="compositionally biased region" description="Low complexity" evidence="14">
    <location>
        <begin position="718"/>
        <end position="800"/>
    </location>
</feature>
<dbReference type="PATRIC" id="fig|1229783.3.peg.1462"/>
<evidence type="ECO:0000256" key="2">
    <source>
        <dbReference type="ARBA" id="ARBA00007739"/>
    </source>
</evidence>
<evidence type="ECO:0000313" key="18">
    <source>
        <dbReference type="EMBL" id="EKU47473.1"/>
    </source>
</evidence>
<feature type="domain" description="Penicillin-binding protein transpeptidase" evidence="16">
    <location>
        <begin position="357"/>
        <end position="619"/>
    </location>
</feature>
<evidence type="ECO:0000256" key="12">
    <source>
        <dbReference type="ARBA" id="ARBA00034000"/>
    </source>
</evidence>
<dbReference type="Gene3D" id="3.40.710.10">
    <property type="entry name" value="DD-peptidase/beta-lactamase superfamily"/>
    <property type="match status" value="1"/>
</dbReference>
<dbReference type="AlphaFoldDB" id="K9AJH5"/>
<dbReference type="SUPFAM" id="SSF53955">
    <property type="entry name" value="Lysozyme-like"/>
    <property type="match status" value="1"/>
</dbReference>
<evidence type="ECO:0000256" key="5">
    <source>
        <dbReference type="ARBA" id="ARBA00022676"/>
    </source>
</evidence>
<keyword evidence="15" id="KW-1133">Transmembrane helix</keyword>
<dbReference type="GO" id="GO:0006508">
    <property type="term" value="P:proteolysis"/>
    <property type="evidence" value="ECO:0007669"/>
    <property type="project" value="UniProtKB-KW"/>
</dbReference>
<dbReference type="EMBL" id="AMSQ01000010">
    <property type="protein sequence ID" value="EKU47473.1"/>
    <property type="molecule type" value="Genomic_DNA"/>
</dbReference>
<dbReference type="GO" id="GO:0071555">
    <property type="term" value="P:cell wall organization"/>
    <property type="evidence" value="ECO:0007669"/>
    <property type="project" value="UniProtKB-KW"/>
</dbReference>
<dbReference type="PANTHER" id="PTHR32282">
    <property type="entry name" value="BINDING PROTEIN TRANSPEPTIDASE, PUTATIVE-RELATED"/>
    <property type="match status" value="1"/>
</dbReference>
<dbReference type="InterPro" id="IPR001460">
    <property type="entry name" value="PCN-bd_Tpept"/>
</dbReference>
<protein>
    <submittedName>
        <fullName evidence="18">Penicillin-binding protein 2</fullName>
    </submittedName>
</protein>
<feature type="compositionally biased region" description="Acidic residues" evidence="14">
    <location>
        <begin position="708"/>
        <end position="717"/>
    </location>
</feature>
<dbReference type="Gene3D" id="1.10.3810.10">
    <property type="entry name" value="Biosynthetic peptidoglycan transglycosylase-like"/>
    <property type="match status" value="1"/>
</dbReference>
<dbReference type="InterPro" id="IPR036950">
    <property type="entry name" value="PBP_transglycosylase"/>
</dbReference>
<dbReference type="GO" id="GO:0008955">
    <property type="term" value="F:peptidoglycan glycosyltransferase activity"/>
    <property type="evidence" value="ECO:0007669"/>
    <property type="project" value="UniProtKB-EC"/>
</dbReference>
<evidence type="ECO:0000256" key="15">
    <source>
        <dbReference type="SAM" id="Phobius"/>
    </source>
</evidence>
<dbReference type="GO" id="GO:0008658">
    <property type="term" value="F:penicillin binding"/>
    <property type="evidence" value="ECO:0007669"/>
    <property type="project" value="InterPro"/>
</dbReference>
<name>K9AJH5_9STAP</name>
<dbReference type="InterPro" id="IPR050396">
    <property type="entry name" value="Glycosyltr_51/Transpeptidase"/>
</dbReference>
<keyword evidence="9" id="KW-0573">Peptidoglycan synthesis</keyword>
<dbReference type="Proteomes" id="UP000009885">
    <property type="component" value="Unassembled WGS sequence"/>
</dbReference>
<dbReference type="Pfam" id="PF00912">
    <property type="entry name" value="Transgly"/>
    <property type="match status" value="1"/>
</dbReference>
<dbReference type="InterPro" id="IPR001264">
    <property type="entry name" value="Glyco_trans_51"/>
</dbReference>
<evidence type="ECO:0000256" key="7">
    <source>
        <dbReference type="ARBA" id="ARBA00022801"/>
    </source>
</evidence>
<dbReference type="STRING" id="1229783.C273_07242"/>
<evidence type="ECO:0000256" key="8">
    <source>
        <dbReference type="ARBA" id="ARBA00022960"/>
    </source>
</evidence>
<dbReference type="Pfam" id="PF00905">
    <property type="entry name" value="Transpeptidase"/>
    <property type="match status" value="1"/>
</dbReference>
<dbReference type="SUPFAM" id="SSF56601">
    <property type="entry name" value="beta-lactamase/transpeptidase-like"/>
    <property type="match status" value="1"/>
</dbReference>
<accession>K9AJH5</accession>
<evidence type="ECO:0000256" key="10">
    <source>
        <dbReference type="ARBA" id="ARBA00023268"/>
    </source>
</evidence>
<feature type="compositionally biased region" description="Low complexity" evidence="14">
    <location>
        <begin position="678"/>
        <end position="707"/>
    </location>
</feature>
<reference evidence="18 19" key="1">
    <citation type="journal article" date="2013" name="Genome Announc.">
        <title>Genome Sequence of Staphylococcus massiliensis Strain S46, Isolated from the Surface of Healthy Human Skin.</title>
        <authorList>
            <person name="Srivastav R."/>
            <person name="Singh A."/>
            <person name="Jangir P.K."/>
            <person name="Kumari C."/>
            <person name="Muduli S."/>
            <person name="Sharma R."/>
        </authorList>
    </citation>
    <scope>NUCLEOTIDE SEQUENCE [LARGE SCALE GENOMIC DNA]</scope>
    <source>
        <strain evidence="18 19">S46</strain>
    </source>
</reference>
<evidence type="ECO:0000256" key="14">
    <source>
        <dbReference type="SAM" id="MobiDB-lite"/>
    </source>
</evidence>
<dbReference type="PANTHER" id="PTHR32282:SF29">
    <property type="entry name" value="PENICILLIN-BINDING PROTEIN 1A"/>
    <property type="match status" value="1"/>
</dbReference>
<comment type="caution">
    <text evidence="18">The sequence shown here is derived from an EMBL/GenBank/DDBJ whole genome shotgun (WGS) entry which is preliminary data.</text>
</comment>
<keyword evidence="15" id="KW-0472">Membrane</keyword>
<dbReference type="RefSeq" id="WP_009383779.1">
    <property type="nucleotide sequence ID" value="NZ_AMSQ01000010.1"/>
</dbReference>